<dbReference type="EMBL" id="KN881675">
    <property type="protein sequence ID" value="KIY50488.1"/>
    <property type="molecule type" value="Genomic_DNA"/>
</dbReference>
<dbReference type="SUPFAM" id="SSF52047">
    <property type="entry name" value="RNI-like"/>
    <property type="match status" value="1"/>
</dbReference>
<dbReference type="Gene3D" id="3.80.10.10">
    <property type="entry name" value="Ribonuclease Inhibitor"/>
    <property type="match status" value="1"/>
</dbReference>
<organism evidence="1 2">
    <name type="scientific">Fistulina hepatica ATCC 64428</name>
    <dbReference type="NCBI Taxonomy" id="1128425"/>
    <lineage>
        <taxon>Eukaryota</taxon>
        <taxon>Fungi</taxon>
        <taxon>Dikarya</taxon>
        <taxon>Basidiomycota</taxon>
        <taxon>Agaricomycotina</taxon>
        <taxon>Agaricomycetes</taxon>
        <taxon>Agaricomycetidae</taxon>
        <taxon>Agaricales</taxon>
        <taxon>Fistulinaceae</taxon>
        <taxon>Fistulina</taxon>
    </lineage>
</organism>
<reference evidence="1 2" key="1">
    <citation type="journal article" date="2015" name="Fungal Genet. Biol.">
        <title>Evolution of novel wood decay mechanisms in Agaricales revealed by the genome sequences of Fistulina hepatica and Cylindrobasidium torrendii.</title>
        <authorList>
            <person name="Floudas D."/>
            <person name="Held B.W."/>
            <person name="Riley R."/>
            <person name="Nagy L.G."/>
            <person name="Koehler G."/>
            <person name="Ransdell A.S."/>
            <person name="Younus H."/>
            <person name="Chow J."/>
            <person name="Chiniquy J."/>
            <person name="Lipzen A."/>
            <person name="Tritt A."/>
            <person name="Sun H."/>
            <person name="Haridas S."/>
            <person name="LaButti K."/>
            <person name="Ohm R.A."/>
            <person name="Kues U."/>
            <person name="Blanchette R.A."/>
            <person name="Grigoriev I.V."/>
            <person name="Minto R.E."/>
            <person name="Hibbett D.S."/>
        </authorList>
    </citation>
    <scope>NUCLEOTIDE SEQUENCE [LARGE SCALE GENOMIC DNA]</scope>
    <source>
        <strain evidence="1 2">ATCC 64428</strain>
    </source>
</reference>
<dbReference type="Proteomes" id="UP000054144">
    <property type="component" value="Unassembled WGS sequence"/>
</dbReference>
<evidence type="ECO:0000313" key="1">
    <source>
        <dbReference type="EMBL" id="KIY50488.1"/>
    </source>
</evidence>
<dbReference type="AlphaFoldDB" id="A0A0D7AI17"/>
<keyword evidence="2" id="KW-1185">Reference proteome</keyword>
<dbReference type="InterPro" id="IPR032675">
    <property type="entry name" value="LRR_dom_sf"/>
</dbReference>
<evidence type="ECO:0000313" key="2">
    <source>
        <dbReference type="Proteomes" id="UP000054144"/>
    </source>
</evidence>
<accession>A0A0D7AI17</accession>
<sequence>MGLLSLFDFSPEAVPVDVSFDLQPASDSFYAIPIPTIPAERDVHVPPLPIEIVMTILDAAYFTYDAEPDRHLLRACALVCRAWSLPAQKLLFTHVVLRSHANYLSFRDALESLSPYRHVLANSVLRLQVSLDHTQPSGLSQRSFAHAVTLCPNLYELHVSVYGRIATSQEAPGISRNTSLQPTFEQPTLALLRSGPRVKSLHFSNWSDDRDALLQLLDVYCSSLQYLDIRGTAPRVSPSRASQPFPSRLTRLSVGARLPLDFAEWLLHHSADTLDTLSFEREPPSDVFHYLLDKFGHRLQSLGLPSCGQHEHAQAVSQCHSLKELKIAGSWTTPQLYRKLPCDVQHIALCVDADSSLQGLVEFVRVNRPRAVTLLVWSSGKDNPHLDSLKIACAVGAVDLSIIKNIHAFRNGVLVRR</sequence>
<gene>
    <name evidence="1" type="ORF">FISHEDRAFT_71542</name>
</gene>
<name>A0A0D7AI17_9AGAR</name>
<protein>
    <submittedName>
        <fullName evidence="1">Uncharacterized protein</fullName>
    </submittedName>
</protein>
<proteinExistence type="predicted"/>
<dbReference type="OrthoDB" id="2522283at2759"/>